<sequence length="342" mass="35743">MSKAKRIAHVASALTILSVSMLHAQQTPLPAPTGATPPARPPRIVRPGVHTPGVSHPMDELKKTAVFPVEGSPDWSVITRDAVWVSSARANHVVQLLPATNTVGLIVDVARPCSGLTEGFGSIWAPSCGTHELDRLDPATGKIVASIPADAANSEGGIATGAGSVWFVVKPSKLLRIDPRSNTVAATIDLPEGTENPTFADGFVWVSSFGQNQLIKVDPETNTVVATIPIGPKPRFITAGEGSVWTLNQGDGTISRVDTKTGKLVATIECGIPGGGGDLSYADGFVWAAMFDFPLTKVDAKTNKVVGQWAGPGGDGMRAGGGSVWLSNLRLASVWRIPPQQD</sequence>
<dbReference type="AlphaFoldDB" id="A0A1I6M610"/>
<dbReference type="InterPro" id="IPR011044">
    <property type="entry name" value="Quino_amine_DH_bsu"/>
</dbReference>
<protein>
    <recommendedName>
        <fullName evidence="5">40-residue YVTN family beta-propeller repeat-containing protein</fullName>
    </recommendedName>
</protein>
<feature type="chain" id="PRO_5011453871" description="40-residue YVTN family beta-propeller repeat-containing protein" evidence="2">
    <location>
        <begin position="25"/>
        <end position="342"/>
    </location>
</feature>
<dbReference type="InterPro" id="IPR051200">
    <property type="entry name" value="Host-pathogen_enzymatic-act"/>
</dbReference>
<accession>A0A1I6M610</accession>
<gene>
    <name evidence="3" type="ORF">SAMN05421771_1907</name>
</gene>
<dbReference type="STRING" id="474950.SAMN05421771_1907"/>
<dbReference type="SUPFAM" id="SSF50969">
    <property type="entry name" value="YVTN repeat-like/Quinoprotein amine dehydrogenase"/>
    <property type="match status" value="1"/>
</dbReference>
<organism evidence="3 4">
    <name type="scientific">Granulicella pectinivorans</name>
    <dbReference type="NCBI Taxonomy" id="474950"/>
    <lineage>
        <taxon>Bacteria</taxon>
        <taxon>Pseudomonadati</taxon>
        <taxon>Acidobacteriota</taxon>
        <taxon>Terriglobia</taxon>
        <taxon>Terriglobales</taxon>
        <taxon>Acidobacteriaceae</taxon>
        <taxon>Granulicella</taxon>
    </lineage>
</organism>
<keyword evidence="4" id="KW-1185">Reference proteome</keyword>
<dbReference type="PANTHER" id="PTHR47197:SF3">
    <property type="entry name" value="DIHYDRO-HEME D1 DEHYDROGENASE"/>
    <property type="match status" value="1"/>
</dbReference>
<name>A0A1I6M610_9BACT</name>
<evidence type="ECO:0000256" key="1">
    <source>
        <dbReference type="SAM" id="MobiDB-lite"/>
    </source>
</evidence>
<reference evidence="3 4" key="1">
    <citation type="submission" date="2016-10" db="EMBL/GenBank/DDBJ databases">
        <authorList>
            <person name="de Groot N.N."/>
        </authorList>
    </citation>
    <scope>NUCLEOTIDE SEQUENCE [LARGE SCALE GENOMIC DNA]</scope>
    <source>
        <strain evidence="3 4">DSM 21001</strain>
    </source>
</reference>
<feature type="signal peptide" evidence="2">
    <location>
        <begin position="1"/>
        <end position="24"/>
    </location>
</feature>
<evidence type="ECO:0008006" key="5">
    <source>
        <dbReference type="Google" id="ProtNLM"/>
    </source>
</evidence>
<evidence type="ECO:0000256" key="2">
    <source>
        <dbReference type="SAM" id="SignalP"/>
    </source>
</evidence>
<proteinExistence type="predicted"/>
<dbReference type="Gene3D" id="2.130.10.10">
    <property type="entry name" value="YVTN repeat-like/Quinoprotein amine dehydrogenase"/>
    <property type="match status" value="1"/>
</dbReference>
<dbReference type="InterPro" id="IPR015943">
    <property type="entry name" value="WD40/YVTN_repeat-like_dom_sf"/>
</dbReference>
<evidence type="ECO:0000313" key="3">
    <source>
        <dbReference type="EMBL" id="SFS11101.1"/>
    </source>
</evidence>
<dbReference type="EMBL" id="FOZL01000001">
    <property type="protein sequence ID" value="SFS11101.1"/>
    <property type="molecule type" value="Genomic_DNA"/>
</dbReference>
<dbReference type="PANTHER" id="PTHR47197">
    <property type="entry name" value="PROTEIN NIRF"/>
    <property type="match status" value="1"/>
</dbReference>
<keyword evidence="2" id="KW-0732">Signal</keyword>
<dbReference type="Proteomes" id="UP000199024">
    <property type="component" value="Unassembled WGS sequence"/>
</dbReference>
<feature type="region of interest" description="Disordered" evidence="1">
    <location>
        <begin position="27"/>
        <end position="56"/>
    </location>
</feature>
<evidence type="ECO:0000313" key="4">
    <source>
        <dbReference type="Proteomes" id="UP000199024"/>
    </source>
</evidence>
<dbReference type="RefSeq" id="WP_245781784.1">
    <property type="nucleotide sequence ID" value="NZ_FOZL01000001.1"/>
</dbReference>